<dbReference type="GO" id="GO:0005829">
    <property type="term" value="C:cytosol"/>
    <property type="evidence" value="ECO:0007669"/>
    <property type="project" value="TreeGrafter"/>
</dbReference>
<dbReference type="InterPro" id="IPR051695">
    <property type="entry name" value="Phosphoglycerate_Mutase"/>
</dbReference>
<dbReference type="CDD" id="cd07067">
    <property type="entry name" value="HP_PGM_like"/>
    <property type="match status" value="1"/>
</dbReference>
<dbReference type="GO" id="GO:0004331">
    <property type="term" value="F:fructose-2,6-bisphosphate 2-phosphatase activity"/>
    <property type="evidence" value="ECO:0007669"/>
    <property type="project" value="TreeGrafter"/>
</dbReference>
<evidence type="ECO:0000256" key="3">
    <source>
        <dbReference type="PIRSR" id="PIRSR613078-2"/>
    </source>
</evidence>
<dbReference type="InterPro" id="IPR001345">
    <property type="entry name" value="PG/BPGM_mutase_AS"/>
</dbReference>
<name>A0A9P8TCI9_9ASCO</name>
<dbReference type="AlphaFoldDB" id="A0A9P8TCI9"/>
<dbReference type="PROSITE" id="PS00175">
    <property type="entry name" value="PG_MUTASE"/>
    <property type="match status" value="1"/>
</dbReference>
<dbReference type="Gene3D" id="3.40.50.1240">
    <property type="entry name" value="Phosphoglycerate mutase-like"/>
    <property type="match status" value="1"/>
</dbReference>
<dbReference type="GO" id="GO:0043456">
    <property type="term" value="P:regulation of pentose-phosphate shunt"/>
    <property type="evidence" value="ECO:0007669"/>
    <property type="project" value="TreeGrafter"/>
</dbReference>
<dbReference type="EMBL" id="JAEUBF010000853">
    <property type="protein sequence ID" value="KAH3674463.1"/>
    <property type="molecule type" value="Genomic_DNA"/>
</dbReference>
<dbReference type="InterPro" id="IPR013078">
    <property type="entry name" value="His_Pase_superF_clade-1"/>
</dbReference>
<keyword evidence="1" id="KW-0378">Hydrolase</keyword>
<accession>A0A9P8TCI9</accession>
<feature type="active site" description="Tele-phosphohistidine intermediate" evidence="2">
    <location>
        <position position="56"/>
    </location>
</feature>
<sequence>MADGASRFKILESSELGIRTSARKAKVHQDYTRIIIEGNMELNIDKNVTRFFLIRHGQTEYNKQGILQGHLDIPLNEEGFSQVKKVSIYLAPQLSLIDSILSSDLIRCRQTTQGILDQGYKGDLQYDSKFRERYMGEIQGKKIDEAIAYAESQGKSHYKQFGELPNEFNGRITELLEELKSIEDKNVILVTHGGFIRSVLKNLGHEDANFIVYNTSITTIEFNHDSLKYAIKSIGENKHLGDGVFKVHDYRIR</sequence>
<feature type="active site" description="Proton donor/acceptor" evidence="2">
    <location>
        <position position="132"/>
    </location>
</feature>
<dbReference type="PANTHER" id="PTHR46517:SF1">
    <property type="entry name" value="FRUCTOSE-2,6-BISPHOSPHATASE TIGAR"/>
    <property type="match status" value="1"/>
</dbReference>
<organism evidence="4 5">
    <name type="scientific">Wickerhamomyces mucosus</name>
    <dbReference type="NCBI Taxonomy" id="1378264"/>
    <lineage>
        <taxon>Eukaryota</taxon>
        <taxon>Fungi</taxon>
        <taxon>Dikarya</taxon>
        <taxon>Ascomycota</taxon>
        <taxon>Saccharomycotina</taxon>
        <taxon>Saccharomycetes</taxon>
        <taxon>Phaffomycetales</taxon>
        <taxon>Wickerhamomycetaceae</taxon>
        <taxon>Wickerhamomyces</taxon>
    </lineage>
</organism>
<dbReference type="InterPro" id="IPR029033">
    <property type="entry name" value="His_PPase_superfam"/>
</dbReference>
<dbReference type="SMART" id="SM00855">
    <property type="entry name" value="PGAM"/>
    <property type="match status" value="1"/>
</dbReference>
<dbReference type="PANTHER" id="PTHR46517">
    <property type="entry name" value="FRUCTOSE-2,6-BISPHOSPHATASE TIGAR"/>
    <property type="match status" value="1"/>
</dbReference>
<evidence type="ECO:0000313" key="4">
    <source>
        <dbReference type="EMBL" id="KAH3674463.1"/>
    </source>
</evidence>
<feature type="binding site" evidence="3">
    <location>
        <begin position="55"/>
        <end position="62"/>
    </location>
    <ligand>
        <name>substrate</name>
    </ligand>
</feature>
<keyword evidence="5" id="KW-1185">Reference proteome</keyword>
<comment type="caution">
    <text evidence="4">The sequence shown here is derived from an EMBL/GenBank/DDBJ whole genome shotgun (WGS) entry which is preliminary data.</text>
</comment>
<feature type="binding site" evidence="3">
    <location>
        <position position="107"/>
    </location>
    <ligand>
        <name>substrate</name>
    </ligand>
</feature>
<dbReference type="OrthoDB" id="354304at2759"/>
<dbReference type="GO" id="GO:0045820">
    <property type="term" value="P:negative regulation of glycolytic process"/>
    <property type="evidence" value="ECO:0007669"/>
    <property type="project" value="TreeGrafter"/>
</dbReference>
<protein>
    <submittedName>
        <fullName evidence="4">Uncharacterized protein</fullName>
    </submittedName>
</protein>
<dbReference type="SUPFAM" id="SSF53254">
    <property type="entry name" value="Phosphoglycerate mutase-like"/>
    <property type="match status" value="1"/>
</dbReference>
<reference evidence="4" key="1">
    <citation type="journal article" date="2021" name="Open Biol.">
        <title>Shared evolutionary footprints suggest mitochondrial oxidative damage underlies multiple complex I losses in fungi.</title>
        <authorList>
            <person name="Schikora-Tamarit M.A."/>
            <person name="Marcet-Houben M."/>
            <person name="Nosek J."/>
            <person name="Gabaldon T."/>
        </authorList>
    </citation>
    <scope>NUCLEOTIDE SEQUENCE</scope>
    <source>
        <strain evidence="4">CBS6341</strain>
    </source>
</reference>
<evidence type="ECO:0000256" key="1">
    <source>
        <dbReference type="ARBA" id="ARBA00022801"/>
    </source>
</evidence>
<evidence type="ECO:0000256" key="2">
    <source>
        <dbReference type="PIRSR" id="PIRSR613078-1"/>
    </source>
</evidence>
<dbReference type="Pfam" id="PF00300">
    <property type="entry name" value="His_Phos_1"/>
    <property type="match status" value="1"/>
</dbReference>
<proteinExistence type="predicted"/>
<dbReference type="Proteomes" id="UP000769528">
    <property type="component" value="Unassembled WGS sequence"/>
</dbReference>
<evidence type="ECO:0000313" key="5">
    <source>
        <dbReference type="Proteomes" id="UP000769528"/>
    </source>
</evidence>
<reference evidence="4" key="2">
    <citation type="submission" date="2021-01" db="EMBL/GenBank/DDBJ databases">
        <authorList>
            <person name="Schikora-Tamarit M.A."/>
        </authorList>
    </citation>
    <scope>NUCLEOTIDE SEQUENCE</scope>
    <source>
        <strain evidence="4">CBS6341</strain>
    </source>
</reference>
<gene>
    <name evidence="4" type="ORF">WICMUC_003300</name>
</gene>